<feature type="transmembrane region" description="Helical" evidence="6">
    <location>
        <begin position="9"/>
        <end position="26"/>
    </location>
</feature>
<evidence type="ECO:0000256" key="6">
    <source>
        <dbReference type="SAM" id="Phobius"/>
    </source>
</evidence>
<name>A0A9X7VYE6_9BACL</name>
<protein>
    <submittedName>
        <fullName evidence="7">ABC transporter permease</fullName>
    </submittedName>
</protein>
<dbReference type="Pfam" id="PF02653">
    <property type="entry name" value="BPD_transp_2"/>
    <property type="match status" value="1"/>
</dbReference>
<dbReference type="EMBL" id="CP071182">
    <property type="protein sequence ID" value="QSO47316.1"/>
    <property type="molecule type" value="Genomic_DNA"/>
</dbReference>
<gene>
    <name evidence="7" type="ORF">JZ786_23500</name>
</gene>
<sequence length="331" mass="34308">MKRKIPDEIGILAVLVLVGLILSLMSPEFFTASNLSTLLLNATVIALLSIGETFVLLTAGIDLSVGSGIALSGVLSALILEHHGSIWLSLIVAVISTLLMGLFNGLIIHYVKVPPFIVTFATMSVAASIPMIVTQANPIAITQESFGNIGSGYLLGVPVPVIILVVVAILAYILLAKTVVGMQIYAVGGNRESARLAGVNTARVDLLVYIVSGFTSGVCGIIDASRLMSGYPTAGSGNDLFFSIAAAVVGGVSLFGGIGSVGGALIGAVLIGTISDGLNILNVSSYWQPLVIGVIILIGVTFDTLRTSQRLNLSFWSVLSSRLKGRTQPLS</sequence>
<dbReference type="RefSeq" id="WP_206656671.1">
    <property type="nucleotide sequence ID" value="NZ_CP071182.1"/>
</dbReference>
<evidence type="ECO:0000256" key="5">
    <source>
        <dbReference type="ARBA" id="ARBA00023136"/>
    </source>
</evidence>
<keyword evidence="2" id="KW-1003">Cell membrane</keyword>
<keyword evidence="3 6" id="KW-0812">Transmembrane</keyword>
<feature type="transmembrane region" description="Helical" evidence="6">
    <location>
        <begin position="153"/>
        <end position="175"/>
    </location>
</feature>
<keyword evidence="8" id="KW-1185">Reference proteome</keyword>
<evidence type="ECO:0000313" key="8">
    <source>
        <dbReference type="Proteomes" id="UP000663505"/>
    </source>
</evidence>
<feature type="transmembrane region" description="Helical" evidence="6">
    <location>
        <begin position="286"/>
        <end position="305"/>
    </location>
</feature>
<dbReference type="GO" id="GO:0022857">
    <property type="term" value="F:transmembrane transporter activity"/>
    <property type="evidence" value="ECO:0007669"/>
    <property type="project" value="InterPro"/>
</dbReference>
<feature type="transmembrane region" description="Helical" evidence="6">
    <location>
        <begin position="241"/>
        <end position="274"/>
    </location>
</feature>
<feature type="transmembrane region" description="Helical" evidence="6">
    <location>
        <begin position="86"/>
        <end position="108"/>
    </location>
</feature>
<evidence type="ECO:0000256" key="2">
    <source>
        <dbReference type="ARBA" id="ARBA00022475"/>
    </source>
</evidence>
<evidence type="ECO:0000256" key="1">
    <source>
        <dbReference type="ARBA" id="ARBA00004651"/>
    </source>
</evidence>
<evidence type="ECO:0000313" key="7">
    <source>
        <dbReference type="EMBL" id="QSO47316.1"/>
    </source>
</evidence>
<comment type="subcellular location">
    <subcellularLocation>
        <location evidence="1">Cell membrane</location>
        <topology evidence="1">Multi-pass membrane protein</topology>
    </subcellularLocation>
</comment>
<organism evidence="7 8">
    <name type="scientific">Alicyclobacillus mengziensis</name>
    <dbReference type="NCBI Taxonomy" id="2931921"/>
    <lineage>
        <taxon>Bacteria</taxon>
        <taxon>Bacillati</taxon>
        <taxon>Bacillota</taxon>
        <taxon>Bacilli</taxon>
        <taxon>Bacillales</taxon>
        <taxon>Alicyclobacillaceae</taxon>
        <taxon>Alicyclobacillus</taxon>
    </lineage>
</organism>
<proteinExistence type="predicted"/>
<dbReference type="AlphaFoldDB" id="A0A9X7VYE6"/>
<keyword evidence="4 6" id="KW-1133">Transmembrane helix</keyword>
<feature type="transmembrane region" description="Helical" evidence="6">
    <location>
        <begin position="115"/>
        <end position="133"/>
    </location>
</feature>
<dbReference type="Proteomes" id="UP000663505">
    <property type="component" value="Chromosome"/>
</dbReference>
<evidence type="ECO:0000256" key="4">
    <source>
        <dbReference type="ARBA" id="ARBA00022989"/>
    </source>
</evidence>
<reference evidence="7 8" key="1">
    <citation type="submission" date="2021-02" db="EMBL/GenBank/DDBJ databases">
        <title>Alicyclobacillus curvatus sp. nov. and Alicyclobacillus mengziensis sp. nov., two acidophilic bacteria isolated from acid mine drainage.</title>
        <authorList>
            <person name="Huang Y."/>
        </authorList>
    </citation>
    <scope>NUCLEOTIDE SEQUENCE [LARGE SCALE GENOMIC DNA]</scope>
    <source>
        <strain evidence="7 8">S30H14</strain>
    </source>
</reference>
<accession>A0A9X7VYE6</accession>
<dbReference type="KEGG" id="afx:JZ786_23500"/>
<dbReference type="GO" id="GO:0005886">
    <property type="term" value="C:plasma membrane"/>
    <property type="evidence" value="ECO:0007669"/>
    <property type="project" value="UniProtKB-SubCell"/>
</dbReference>
<feature type="transmembrane region" description="Helical" evidence="6">
    <location>
        <begin position="38"/>
        <end position="56"/>
    </location>
</feature>
<evidence type="ECO:0000256" key="3">
    <source>
        <dbReference type="ARBA" id="ARBA00022692"/>
    </source>
</evidence>
<keyword evidence="5 6" id="KW-0472">Membrane</keyword>
<dbReference type="PANTHER" id="PTHR32196">
    <property type="entry name" value="ABC TRANSPORTER PERMEASE PROTEIN YPHD-RELATED-RELATED"/>
    <property type="match status" value="1"/>
</dbReference>
<dbReference type="InterPro" id="IPR001851">
    <property type="entry name" value="ABC_transp_permease"/>
</dbReference>
<dbReference type="CDD" id="cd06579">
    <property type="entry name" value="TM_PBP1_transp_AraH_like"/>
    <property type="match status" value="1"/>
</dbReference>